<dbReference type="RefSeq" id="WP_001109102.1">
    <property type="nucleotide sequence ID" value="NZ_BFOY01000043.1"/>
</dbReference>
<dbReference type="Proteomes" id="UP000324120">
    <property type="component" value="Unassembled WGS sequence"/>
</dbReference>
<evidence type="ECO:0000313" key="1">
    <source>
        <dbReference type="EMBL" id="TZE47083.1"/>
    </source>
</evidence>
<comment type="caution">
    <text evidence="1">The sequence shown here is derived from an EMBL/GenBank/DDBJ whole genome shotgun (WGS) entry which is preliminary data.</text>
</comment>
<gene>
    <name evidence="1" type="ORF">FKO60_17045</name>
</gene>
<reference evidence="1 2" key="1">
    <citation type="submission" date="2019-06" db="EMBL/GenBank/DDBJ databases">
        <title>The presence and diversity of blaCTX-M among Escherichia coli from urban wastewater and feedlot cattle, in Alberta, Canada.</title>
        <authorList>
            <person name="Cormier A.C."/>
            <person name="Chalmer G."/>
            <person name="Cook S.R."/>
            <person name="Zaheer R."/>
            <person name="Hannon S.J."/>
            <person name="Booker C.W."/>
            <person name="Read R."/>
            <person name="Gow S.P."/>
            <person name="Mcallister T.A."/>
            <person name="Boerlin P."/>
        </authorList>
    </citation>
    <scope>NUCLEOTIDE SEQUENCE [LARGE SCALE GENOMIC DNA]</scope>
    <source>
        <strain evidence="1 2">347</strain>
    </source>
</reference>
<dbReference type="AlphaFoldDB" id="A0A271U778"/>
<protein>
    <submittedName>
        <fullName evidence="1">Uncharacterized protein</fullName>
    </submittedName>
</protein>
<organism evidence="1 2">
    <name type="scientific">Escherichia coli</name>
    <dbReference type="NCBI Taxonomy" id="562"/>
    <lineage>
        <taxon>Bacteria</taxon>
        <taxon>Pseudomonadati</taxon>
        <taxon>Pseudomonadota</taxon>
        <taxon>Gammaproteobacteria</taxon>
        <taxon>Enterobacterales</taxon>
        <taxon>Enterobacteriaceae</taxon>
        <taxon>Escherichia</taxon>
    </lineage>
</organism>
<accession>A0A271U778</accession>
<name>A0A271U778_ECOLX</name>
<sequence length="194" mass="22076">MNYQLFSPFFTKVIMLLIALLCIVLASFGISAPFCYIVFIGIIFPVAISMRIHRLNETGTALTLTESSHWIVYIHGFPAEEQREVLKNPCFWSTERVKQFFLRGLAGKVILQLACLALLVNEYFRSTPGSGQDLLAAGVLFFILFSISKNFWTMYLLATDKWQCESLTTTSGSLWYQGFLCKGNRRVTLFSRLV</sequence>
<evidence type="ECO:0000313" key="2">
    <source>
        <dbReference type="Proteomes" id="UP000324120"/>
    </source>
</evidence>
<proteinExistence type="predicted"/>
<dbReference type="EMBL" id="VHKY01000014">
    <property type="protein sequence ID" value="TZE47083.1"/>
    <property type="molecule type" value="Genomic_DNA"/>
</dbReference>